<sequence>MPTSLHIDMDNSEWTQQTASLQPDPMRDQINERDKQRIRSHPLFPLLELLFHECEKQTSCPPRDVRRNSHRLNQEVQKFARRLMEQGRTIYTNDTELDSLMVKALQVLKIHLIELEKVGDLSNDFCRRYIHCLKGKMQSENLLRSPDSVDSSDDPCDLGAQMIHPISRPNTAQYALESSHLGHQIPPHPYAAYEAFPRPNAPVLPSTLPHGHAQSHNMPGLYDNFDADNRLKRGLLPRQATDTLRGWLFQLRSPDLILRHLVHPYPSEDEKRNLAQQTGLTLLQVNNWFINARRRILQAPPKPMMENENRRRPKQPWEKENEQNDQESKSSASSDD</sequence>
<evidence type="ECO:0000256" key="3">
    <source>
        <dbReference type="ARBA" id="ARBA00023155"/>
    </source>
</evidence>
<feature type="compositionally biased region" description="Polar residues" evidence="6">
    <location>
        <begin position="12"/>
        <end position="21"/>
    </location>
</feature>
<dbReference type="InterPro" id="IPR032453">
    <property type="entry name" value="PKNOX/Meis_N"/>
</dbReference>
<keyword evidence="9" id="KW-1185">Reference proteome</keyword>
<dbReference type="EMBL" id="OU015569">
    <property type="protein sequence ID" value="CAG5094463.1"/>
    <property type="molecule type" value="Genomic_DNA"/>
</dbReference>
<organism evidence="8 9">
    <name type="scientific">Oikopleura dioica</name>
    <name type="common">Tunicate</name>
    <dbReference type="NCBI Taxonomy" id="34765"/>
    <lineage>
        <taxon>Eukaryota</taxon>
        <taxon>Metazoa</taxon>
        <taxon>Chordata</taxon>
        <taxon>Tunicata</taxon>
        <taxon>Appendicularia</taxon>
        <taxon>Copelata</taxon>
        <taxon>Oikopleuridae</taxon>
        <taxon>Oikopleura</taxon>
    </lineage>
</organism>
<evidence type="ECO:0000259" key="7">
    <source>
        <dbReference type="PROSITE" id="PS50071"/>
    </source>
</evidence>
<feature type="region of interest" description="Disordered" evidence="6">
    <location>
        <begin position="1"/>
        <end position="22"/>
    </location>
</feature>
<evidence type="ECO:0000256" key="4">
    <source>
        <dbReference type="ARBA" id="ARBA00023242"/>
    </source>
</evidence>
<dbReference type="InterPro" id="IPR008422">
    <property type="entry name" value="KN_HD"/>
</dbReference>
<dbReference type="Pfam" id="PF05920">
    <property type="entry name" value="Homeobox_KN"/>
    <property type="match status" value="1"/>
</dbReference>
<feature type="DNA-binding region" description="Homeobox" evidence="5">
    <location>
        <begin position="229"/>
        <end position="300"/>
    </location>
</feature>
<keyword evidence="4 5" id="KW-0539">Nucleus</keyword>
<feature type="domain" description="Homeobox" evidence="7">
    <location>
        <begin position="227"/>
        <end position="299"/>
    </location>
</feature>
<evidence type="ECO:0000256" key="1">
    <source>
        <dbReference type="ARBA" id="ARBA00009661"/>
    </source>
</evidence>
<dbReference type="PANTHER" id="PTHR11850">
    <property type="entry name" value="HOMEOBOX PROTEIN TRANSCRIPTION FACTORS"/>
    <property type="match status" value="1"/>
</dbReference>
<dbReference type="CDD" id="cd00086">
    <property type="entry name" value="homeodomain"/>
    <property type="match status" value="1"/>
</dbReference>
<accession>A0ABN7SE84</accession>
<protein>
    <submittedName>
        <fullName evidence="8">Oidioi.mRNA.OKI2018_I69.XSR.g13579.t1.cds</fullName>
    </submittedName>
</protein>
<evidence type="ECO:0000256" key="6">
    <source>
        <dbReference type="SAM" id="MobiDB-lite"/>
    </source>
</evidence>
<evidence type="ECO:0000313" key="9">
    <source>
        <dbReference type="Proteomes" id="UP001158576"/>
    </source>
</evidence>
<dbReference type="Pfam" id="PF16493">
    <property type="entry name" value="Meis_PKNOX_N"/>
    <property type="match status" value="1"/>
</dbReference>
<comment type="similarity">
    <text evidence="1">Belongs to the TALE/MEIS homeobox family.</text>
</comment>
<gene>
    <name evidence="8" type="ORF">OKIOD_LOCUS5137</name>
</gene>
<dbReference type="InterPro" id="IPR050224">
    <property type="entry name" value="TALE_homeobox"/>
</dbReference>
<dbReference type="InterPro" id="IPR001356">
    <property type="entry name" value="HD"/>
</dbReference>
<feature type="compositionally biased region" description="Basic and acidic residues" evidence="6">
    <location>
        <begin position="305"/>
        <end position="328"/>
    </location>
</feature>
<proteinExistence type="inferred from homology"/>
<dbReference type="PROSITE" id="PS50071">
    <property type="entry name" value="HOMEOBOX_2"/>
    <property type="match status" value="1"/>
</dbReference>
<dbReference type="SMART" id="SM00389">
    <property type="entry name" value="HOX"/>
    <property type="match status" value="1"/>
</dbReference>
<keyword evidence="2 5" id="KW-0238">DNA-binding</keyword>
<evidence type="ECO:0000313" key="8">
    <source>
        <dbReference type="EMBL" id="CAG5094463.1"/>
    </source>
</evidence>
<evidence type="ECO:0000256" key="5">
    <source>
        <dbReference type="PROSITE-ProRule" id="PRU00108"/>
    </source>
</evidence>
<dbReference type="SUPFAM" id="SSF46689">
    <property type="entry name" value="Homeodomain-like"/>
    <property type="match status" value="1"/>
</dbReference>
<feature type="region of interest" description="Disordered" evidence="6">
    <location>
        <begin position="298"/>
        <end position="336"/>
    </location>
</feature>
<evidence type="ECO:0000256" key="2">
    <source>
        <dbReference type="ARBA" id="ARBA00023125"/>
    </source>
</evidence>
<dbReference type="Gene3D" id="1.10.10.60">
    <property type="entry name" value="Homeodomain-like"/>
    <property type="match status" value="1"/>
</dbReference>
<comment type="subcellular location">
    <subcellularLocation>
        <location evidence="5">Nucleus</location>
    </subcellularLocation>
</comment>
<dbReference type="Proteomes" id="UP001158576">
    <property type="component" value="Chromosome XSR"/>
</dbReference>
<dbReference type="InterPro" id="IPR009057">
    <property type="entry name" value="Homeodomain-like_sf"/>
</dbReference>
<name>A0ABN7SE84_OIKDI</name>
<reference evidence="8 9" key="1">
    <citation type="submission" date="2021-04" db="EMBL/GenBank/DDBJ databases">
        <authorList>
            <person name="Bliznina A."/>
        </authorList>
    </citation>
    <scope>NUCLEOTIDE SEQUENCE [LARGE SCALE GENOMIC DNA]</scope>
</reference>
<keyword evidence="3 5" id="KW-0371">Homeobox</keyword>